<evidence type="ECO:0000256" key="2">
    <source>
        <dbReference type="ARBA" id="ARBA00022801"/>
    </source>
</evidence>
<name>A0ABN5BI45_CAPSP</name>
<dbReference type="InterPro" id="IPR019756">
    <property type="entry name" value="Pept_S26A_signal_pept_1_Ser-AS"/>
</dbReference>
<keyword evidence="1" id="KW-0645">Protease</keyword>
<reference evidence="9" key="2">
    <citation type="submission" date="2017-06" db="EMBL/GenBank/DDBJ databases">
        <title>Capnocytophaga spp. assemblies.</title>
        <authorList>
            <person name="Gulvik C.A."/>
        </authorList>
    </citation>
    <scope>NUCLEOTIDE SEQUENCE [LARGE SCALE GENOMIC DNA]</scope>
    <source>
        <strain evidence="9">KC1668</strain>
    </source>
</reference>
<proteinExistence type="predicted"/>
<reference evidence="7" key="1">
    <citation type="journal article" date="2017" name="Genome Announc.">
        <title>Twelve Complete Reference Genomes of Clinical Isolates in the Capnocytophaga Genus.</title>
        <authorList>
            <person name="Villarma A."/>
            <person name="Gulvik C.A."/>
            <person name="Rowe L.A."/>
            <person name="Sheth M."/>
            <person name="Juieng P."/>
            <person name="Nicholson A.C."/>
            <person name="Loparev V.N."/>
            <person name="McQuiston J.R."/>
        </authorList>
    </citation>
    <scope>NUCLEOTIDE SEQUENCE</scope>
    <source>
        <strain evidence="7">KC1668</strain>
    </source>
</reference>
<organism evidence="7 9">
    <name type="scientific">Capnocytophaga sputigena</name>
    <dbReference type="NCBI Taxonomy" id="1019"/>
    <lineage>
        <taxon>Bacteria</taxon>
        <taxon>Pseudomonadati</taxon>
        <taxon>Bacteroidota</taxon>
        <taxon>Flavobacteriia</taxon>
        <taxon>Flavobacteriales</taxon>
        <taxon>Flavobacteriaceae</taxon>
        <taxon>Capnocytophaga</taxon>
    </lineage>
</organism>
<dbReference type="PANTHER" id="PTHR40661">
    <property type="match status" value="1"/>
</dbReference>
<dbReference type="Gene3D" id="2.10.109.10">
    <property type="entry name" value="Umud Fragment, subunit A"/>
    <property type="match status" value="1"/>
</dbReference>
<accession>A0ABN5BI45</accession>
<keyword evidence="2" id="KW-0378">Hydrolase</keyword>
<sequence length="323" mass="37376">MHLLRSHCTCYTFFSYFCPLLLIVPILAQRYVKILSLQNIMDKILAPIKQRILQYVDYKQIERKNFFGELNVATSNFRGNALYSEVGGDVIAKILSNHPKLNAEWLLTGNGEMLKGERATEVIKTPRVEIIEPIKVEGRSLMPKVVVVDDRDNDRIPLVSIKAQAGYLKGYDDSNYIEELPTYSVPDMRNGTYRMFQVSGFSMYPTLQDGSYVIGKFVENWEWLSDNRVCVVVTECDGIIVKRVTNRAREKGFLYCKSDNRDYKHITVRVEDIREIWECQAHISFEFLDPVTNYQKIAELEVNVSELQDKVKNLETQLLPEHT</sequence>
<evidence type="ECO:0000256" key="3">
    <source>
        <dbReference type="ARBA" id="ARBA00023015"/>
    </source>
</evidence>
<dbReference type="PROSITE" id="PS00501">
    <property type="entry name" value="SPASE_I_1"/>
    <property type="match status" value="1"/>
</dbReference>
<dbReference type="EMBL" id="CP022385">
    <property type="protein sequence ID" value="ATA83581.1"/>
    <property type="molecule type" value="Genomic_DNA"/>
</dbReference>
<protein>
    <submittedName>
        <fullName evidence="7">Transcriptional regulator</fullName>
    </submittedName>
</protein>
<dbReference type="Proteomes" id="UP000217301">
    <property type="component" value="Chromosome"/>
</dbReference>
<dbReference type="PANTHER" id="PTHR40661:SF3">
    <property type="entry name" value="FELS-1 PROPHAGE TRANSCRIPTIONAL REGULATOR"/>
    <property type="match status" value="1"/>
</dbReference>
<keyword evidence="3" id="KW-0805">Transcription regulation</keyword>
<evidence type="ECO:0000256" key="1">
    <source>
        <dbReference type="ARBA" id="ARBA00022670"/>
    </source>
</evidence>
<dbReference type="InterPro" id="IPR036286">
    <property type="entry name" value="LexA/Signal_pep-like_sf"/>
</dbReference>
<dbReference type="CDD" id="cd06462">
    <property type="entry name" value="Peptidase_S24_S26"/>
    <property type="match status" value="1"/>
</dbReference>
<dbReference type="EMBL" id="CP022385">
    <property type="protein sequence ID" value="ATA85475.1"/>
    <property type="molecule type" value="Genomic_DNA"/>
</dbReference>
<gene>
    <name evidence="7" type="ORF">CGC55_03215</name>
    <name evidence="8" type="ORF">CGC55_13630</name>
</gene>
<evidence type="ECO:0000256" key="4">
    <source>
        <dbReference type="ARBA" id="ARBA00023125"/>
    </source>
</evidence>
<evidence type="ECO:0000259" key="6">
    <source>
        <dbReference type="Pfam" id="PF00717"/>
    </source>
</evidence>
<dbReference type="SUPFAM" id="SSF51306">
    <property type="entry name" value="LexA/Signal peptidase"/>
    <property type="match status" value="1"/>
</dbReference>
<evidence type="ECO:0000313" key="8">
    <source>
        <dbReference type="EMBL" id="ATA85475.1"/>
    </source>
</evidence>
<keyword evidence="9" id="KW-1185">Reference proteome</keyword>
<evidence type="ECO:0000313" key="7">
    <source>
        <dbReference type="EMBL" id="ATA83581.1"/>
    </source>
</evidence>
<feature type="domain" description="Peptidase S24/S26A/S26B/S26C" evidence="6">
    <location>
        <begin position="157"/>
        <end position="272"/>
    </location>
</feature>
<dbReference type="Pfam" id="PF00717">
    <property type="entry name" value="Peptidase_S24"/>
    <property type="match status" value="1"/>
</dbReference>
<evidence type="ECO:0000313" key="9">
    <source>
        <dbReference type="Proteomes" id="UP000217301"/>
    </source>
</evidence>
<keyword evidence="5" id="KW-0804">Transcription</keyword>
<keyword evidence="4" id="KW-0238">DNA-binding</keyword>
<dbReference type="InterPro" id="IPR015927">
    <property type="entry name" value="Peptidase_S24_S26A/B/C"/>
</dbReference>
<evidence type="ECO:0000256" key="5">
    <source>
        <dbReference type="ARBA" id="ARBA00023163"/>
    </source>
</evidence>